<reference evidence="2" key="1">
    <citation type="submission" date="2020-07" db="EMBL/GenBank/DDBJ databases">
        <title>Multicomponent nature underlies the extraordinary mechanical properties of spider dragline silk.</title>
        <authorList>
            <person name="Kono N."/>
            <person name="Nakamura H."/>
            <person name="Mori M."/>
            <person name="Yoshida Y."/>
            <person name="Ohtoshi R."/>
            <person name="Malay A.D."/>
            <person name="Moran D.A.P."/>
            <person name="Tomita M."/>
            <person name="Numata K."/>
            <person name="Arakawa K."/>
        </authorList>
    </citation>
    <scope>NUCLEOTIDE SEQUENCE</scope>
</reference>
<keyword evidence="3" id="KW-1185">Reference proteome</keyword>
<evidence type="ECO:0000313" key="3">
    <source>
        <dbReference type="Proteomes" id="UP000887116"/>
    </source>
</evidence>
<gene>
    <name evidence="2" type="ORF">TNCT_137961</name>
</gene>
<evidence type="ECO:0000256" key="1">
    <source>
        <dbReference type="SAM" id="MobiDB-lite"/>
    </source>
</evidence>
<protein>
    <submittedName>
        <fullName evidence="2">Uncharacterized protein</fullName>
    </submittedName>
</protein>
<evidence type="ECO:0000313" key="2">
    <source>
        <dbReference type="EMBL" id="GFR10285.1"/>
    </source>
</evidence>
<feature type="compositionally biased region" description="Polar residues" evidence="1">
    <location>
        <begin position="1"/>
        <end position="11"/>
    </location>
</feature>
<name>A0A8X6LHR1_TRICU</name>
<organism evidence="2 3">
    <name type="scientific">Trichonephila clavata</name>
    <name type="common">Joro spider</name>
    <name type="synonym">Nephila clavata</name>
    <dbReference type="NCBI Taxonomy" id="2740835"/>
    <lineage>
        <taxon>Eukaryota</taxon>
        <taxon>Metazoa</taxon>
        <taxon>Ecdysozoa</taxon>
        <taxon>Arthropoda</taxon>
        <taxon>Chelicerata</taxon>
        <taxon>Arachnida</taxon>
        <taxon>Araneae</taxon>
        <taxon>Araneomorphae</taxon>
        <taxon>Entelegynae</taxon>
        <taxon>Araneoidea</taxon>
        <taxon>Nephilidae</taxon>
        <taxon>Trichonephila</taxon>
    </lineage>
</organism>
<dbReference type="Proteomes" id="UP000887116">
    <property type="component" value="Unassembled WGS sequence"/>
</dbReference>
<dbReference type="AlphaFoldDB" id="A0A8X6LHR1"/>
<comment type="caution">
    <text evidence="2">The sequence shown here is derived from an EMBL/GenBank/DDBJ whole genome shotgun (WGS) entry which is preliminary data.</text>
</comment>
<accession>A0A8X6LHR1</accession>
<dbReference type="EMBL" id="BMAO01026516">
    <property type="protein sequence ID" value="GFR10285.1"/>
    <property type="molecule type" value="Genomic_DNA"/>
</dbReference>
<sequence>MQNHFPTSTREQASKFGKSGSSHTRFGYAEPFSDIDSRASSQVRKECEFSYKVWVCRTIFRHRLESKLPSSERVGVLIQGLGMQNHFPTSTREQAPKFGKSVSSHTRFGYAEPFSDIDSRASSQVRKECEFSYLAWLIRQPVERYE</sequence>
<feature type="region of interest" description="Disordered" evidence="1">
    <location>
        <begin position="1"/>
        <end position="22"/>
    </location>
</feature>
<proteinExistence type="predicted"/>